<name>A0A835A839_9POAL</name>
<dbReference type="Proteomes" id="UP000636709">
    <property type="component" value="Unassembled WGS sequence"/>
</dbReference>
<dbReference type="EMBL" id="JACEFO010002583">
    <property type="protein sequence ID" value="KAF8655678.1"/>
    <property type="molecule type" value="Genomic_DNA"/>
</dbReference>
<sequence length="293" mass="31858">MQNLTATSVHHRCAAAPTSIKAPRASLRIAPNSILTGAIGGTHRHPPTQGPAAGNGFNFLPSAAAGHHLFDGDGILPNNGAAETYACQLTETGRLHGHYGMARLLDPSRGRGTGVVVHAGRLVFFDDRLVAMMSGDDLRRHQVRVADDFYYGQLGCAATIAHPSLDPASGDLFPFRRASHPTMIHHDFAVAENHHQVVVFNLPVMFRGGSPVVLDDDRAKKTSRFAVLLPNYAASEVVWALAVPDNSFFFFFHLWMTRADDSTFTDDSDRLQSVLPNCTANSPYYILCCHSLN</sequence>
<evidence type="ECO:0000313" key="1">
    <source>
        <dbReference type="EMBL" id="KAF8655678.1"/>
    </source>
</evidence>
<accession>A0A835A839</accession>
<dbReference type="AlphaFoldDB" id="A0A835A839"/>
<protein>
    <submittedName>
        <fullName evidence="1">Uncharacterized protein</fullName>
    </submittedName>
</protein>
<organism evidence="1 2">
    <name type="scientific">Digitaria exilis</name>
    <dbReference type="NCBI Taxonomy" id="1010633"/>
    <lineage>
        <taxon>Eukaryota</taxon>
        <taxon>Viridiplantae</taxon>
        <taxon>Streptophyta</taxon>
        <taxon>Embryophyta</taxon>
        <taxon>Tracheophyta</taxon>
        <taxon>Spermatophyta</taxon>
        <taxon>Magnoliopsida</taxon>
        <taxon>Liliopsida</taxon>
        <taxon>Poales</taxon>
        <taxon>Poaceae</taxon>
        <taxon>PACMAD clade</taxon>
        <taxon>Panicoideae</taxon>
        <taxon>Panicodae</taxon>
        <taxon>Paniceae</taxon>
        <taxon>Anthephorinae</taxon>
        <taxon>Digitaria</taxon>
    </lineage>
</organism>
<reference evidence="1" key="1">
    <citation type="submission" date="2020-07" db="EMBL/GenBank/DDBJ databases">
        <title>Genome sequence and genetic diversity analysis of an under-domesticated orphan crop, white fonio (Digitaria exilis).</title>
        <authorList>
            <person name="Bennetzen J.L."/>
            <person name="Chen S."/>
            <person name="Ma X."/>
            <person name="Wang X."/>
            <person name="Yssel A.E.J."/>
            <person name="Chaluvadi S.R."/>
            <person name="Johnson M."/>
            <person name="Gangashetty P."/>
            <person name="Hamidou F."/>
            <person name="Sanogo M.D."/>
            <person name="Zwaenepoel A."/>
            <person name="Wallace J."/>
            <person name="Van De Peer Y."/>
            <person name="Van Deynze A."/>
        </authorList>
    </citation>
    <scope>NUCLEOTIDE SEQUENCE</scope>
    <source>
        <tissue evidence="1">Leaves</tissue>
    </source>
</reference>
<dbReference type="OrthoDB" id="1069523at2759"/>
<proteinExistence type="predicted"/>
<gene>
    <name evidence="1" type="ORF">HU200_060998</name>
</gene>
<evidence type="ECO:0000313" key="2">
    <source>
        <dbReference type="Proteomes" id="UP000636709"/>
    </source>
</evidence>
<keyword evidence="2" id="KW-1185">Reference proteome</keyword>
<comment type="caution">
    <text evidence="1">The sequence shown here is derived from an EMBL/GenBank/DDBJ whole genome shotgun (WGS) entry which is preliminary data.</text>
</comment>